<evidence type="ECO:0000256" key="3">
    <source>
        <dbReference type="ARBA" id="ARBA00022475"/>
    </source>
</evidence>
<feature type="transmembrane region" description="Helical" evidence="8">
    <location>
        <begin position="96"/>
        <end position="114"/>
    </location>
</feature>
<dbReference type="SUPFAM" id="SSF161098">
    <property type="entry name" value="MetI-like"/>
    <property type="match status" value="1"/>
</dbReference>
<evidence type="ECO:0000256" key="2">
    <source>
        <dbReference type="ARBA" id="ARBA00022448"/>
    </source>
</evidence>
<organism evidence="10 11">
    <name type="scientific">Lysinibacillus contaminans</name>
    <dbReference type="NCBI Taxonomy" id="1293441"/>
    <lineage>
        <taxon>Bacteria</taxon>
        <taxon>Bacillati</taxon>
        <taxon>Bacillota</taxon>
        <taxon>Bacilli</taxon>
        <taxon>Bacillales</taxon>
        <taxon>Bacillaceae</taxon>
        <taxon>Lysinibacillus</taxon>
    </lineage>
</organism>
<dbReference type="Proteomes" id="UP000050668">
    <property type="component" value="Unassembled WGS sequence"/>
</dbReference>
<feature type="domain" description="ABC transmembrane type-1" evidence="9">
    <location>
        <begin position="18"/>
        <end position="219"/>
    </location>
</feature>
<comment type="similarity">
    <text evidence="8">Belongs to the binding-protein-dependent transport system permease family.</text>
</comment>
<dbReference type="CDD" id="cd06261">
    <property type="entry name" value="TM_PBP2"/>
    <property type="match status" value="1"/>
</dbReference>
<dbReference type="Pfam" id="PF00528">
    <property type="entry name" value="BPD_transp_1"/>
    <property type="match status" value="1"/>
</dbReference>
<keyword evidence="3" id="KW-1003">Cell membrane</keyword>
<feature type="transmembrane region" description="Helical" evidence="8">
    <location>
        <begin position="68"/>
        <end position="90"/>
    </location>
</feature>
<dbReference type="EMBL" id="LGRV01000003">
    <property type="protein sequence ID" value="KOS67782.1"/>
    <property type="molecule type" value="Genomic_DNA"/>
</dbReference>
<proteinExistence type="inferred from homology"/>
<feature type="transmembrane region" description="Helical" evidence="8">
    <location>
        <begin position="198"/>
        <end position="218"/>
    </location>
</feature>
<keyword evidence="5" id="KW-0029">Amino-acid transport</keyword>
<evidence type="ECO:0000256" key="8">
    <source>
        <dbReference type="RuleBase" id="RU363032"/>
    </source>
</evidence>
<keyword evidence="11" id="KW-1185">Reference proteome</keyword>
<dbReference type="PANTHER" id="PTHR30614:SF0">
    <property type="entry name" value="L-CYSTINE TRANSPORT SYSTEM PERMEASE PROTEIN TCYL"/>
    <property type="match status" value="1"/>
</dbReference>
<comment type="subcellular location">
    <subcellularLocation>
        <location evidence="1 8">Cell membrane</location>
        <topology evidence="1 8">Multi-pass membrane protein</topology>
    </subcellularLocation>
</comment>
<gene>
    <name evidence="10" type="ORF">AEA09_03890</name>
</gene>
<dbReference type="InterPro" id="IPR010065">
    <property type="entry name" value="AA_ABC_transptr_permease_3TM"/>
</dbReference>
<feature type="transmembrane region" description="Helical" evidence="8">
    <location>
        <begin position="22"/>
        <end position="42"/>
    </location>
</feature>
<dbReference type="RefSeq" id="WP_053582594.1">
    <property type="nucleotide sequence ID" value="NZ_LGRV01000003.1"/>
</dbReference>
<protein>
    <recommendedName>
        <fullName evidence="9">ABC transmembrane type-1 domain-containing protein</fullName>
    </recommendedName>
</protein>
<feature type="transmembrane region" description="Helical" evidence="8">
    <location>
        <begin position="153"/>
        <end position="178"/>
    </location>
</feature>
<evidence type="ECO:0000256" key="4">
    <source>
        <dbReference type="ARBA" id="ARBA00022692"/>
    </source>
</evidence>
<dbReference type="PANTHER" id="PTHR30614">
    <property type="entry name" value="MEMBRANE COMPONENT OF AMINO ACID ABC TRANSPORTER"/>
    <property type="match status" value="1"/>
</dbReference>
<dbReference type="InterPro" id="IPR035906">
    <property type="entry name" value="MetI-like_sf"/>
</dbReference>
<keyword evidence="4 8" id="KW-0812">Transmembrane</keyword>
<evidence type="ECO:0000313" key="10">
    <source>
        <dbReference type="EMBL" id="KOS67782.1"/>
    </source>
</evidence>
<dbReference type="PROSITE" id="PS50928">
    <property type="entry name" value="ABC_TM1"/>
    <property type="match status" value="1"/>
</dbReference>
<keyword evidence="2 8" id="KW-0813">Transport</keyword>
<evidence type="ECO:0000256" key="6">
    <source>
        <dbReference type="ARBA" id="ARBA00022989"/>
    </source>
</evidence>
<dbReference type="Gene3D" id="1.10.3720.10">
    <property type="entry name" value="MetI-like"/>
    <property type="match status" value="1"/>
</dbReference>
<accession>A0ABR5JZA7</accession>
<name>A0ABR5JZA7_9BACI</name>
<dbReference type="InterPro" id="IPR000515">
    <property type="entry name" value="MetI-like"/>
</dbReference>
<keyword evidence="7 8" id="KW-0472">Membrane</keyword>
<evidence type="ECO:0000256" key="5">
    <source>
        <dbReference type="ARBA" id="ARBA00022970"/>
    </source>
</evidence>
<dbReference type="InterPro" id="IPR043429">
    <property type="entry name" value="ArtM/GltK/GlnP/TcyL/YhdX-like"/>
</dbReference>
<evidence type="ECO:0000256" key="7">
    <source>
        <dbReference type="ARBA" id="ARBA00023136"/>
    </source>
</evidence>
<reference evidence="11" key="1">
    <citation type="submission" date="2015-07" db="EMBL/GenBank/DDBJ databases">
        <title>Fjat-14205 dsm 2895.</title>
        <authorList>
            <person name="Liu B."/>
            <person name="Wang J."/>
            <person name="Zhu Y."/>
            <person name="Liu G."/>
            <person name="Chen Q."/>
            <person name="Chen Z."/>
            <person name="Lan J."/>
            <person name="Che J."/>
            <person name="Ge C."/>
            <person name="Shi H."/>
            <person name="Pan Z."/>
            <person name="Liu X."/>
        </authorList>
    </citation>
    <scope>NUCLEOTIDE SEQUENCE [LARGE SCALE GENOMIC DNA]</scope>
    <source>
        <strain evidence="11">DSM 25560</strain>
    </source>
</reference>
<evidence type="ECO:0000259" key="9">
    <source>
        <dbReference type="PROSITE" id="PS50928"/>
    </source>
</evidence>
<comment type="caution">
    <text evidence="10">The sequence shown here is derived from an EMBL/GenBank/DDBJ whole genome shotgun (WGS) entry which is preliminary data.</text>
</comment>
<sequence length="231" mass="25809">MFDFKVLLESIIEIATVVPKTLVLAIFILLLSLLMGAIIALIQQYKVPVFSQIIKVLQSFLRGTPNVVLLYLMYYALPGILTFFAGILRIEFDANSLNPIVTVILTFSISYSVFQSEIIRGSILSIEKGQIEAAQSLGFSFWQTFRRVIIPQALVAAFPDILNSLLVIIKALSLAYLISVVDILGQAKMVGALSYRYLEAFVGAALIYWLIGVILTFISNRFELKLRHGFH</sequence>
<keyword evidence="6 8" id="KW-1133">Transmembrane helix</keyword>
<evidence type="ECO:0000313" key="11">
    <source>
        <dbReference type="Proteomes" id="UP000050668"/>
    </source>
</evidence>
<dbReference type="NCBIfam" id="TIGR01726">
    <property type="entry name" value="HEQRo_perm_3TM"/>
    <property type="match status" value="1"/>
</dbReference>
<evidence type="ECO:0000256" key="1">
    <source>
        <dbReference type="ARBA" id="ARBA00004651"/>
    </source>
</evidence>